<dbReference type="EMBL" id="NNAY01000294">
    <property type="protein sequence ID" value="OXU29411.1"/>
    <property type="molecule type" value="Genomic_DNA"/>
</dbReference>
<gene>
    <name evidence="1" type="ORF">TSAR_002207</name>
</gene>
<dbReference type="Proteomes" id="UP000215335">
    <property type="component" value="Unassembled WGS sequence"/>
</dbReference>
<sequence>MQPFLSHFDFKAKFTILWTIYIWE</sequence>
<evidence type="ECO:0000313" key="2">
    <source>
        <dbReference type="Proteomes" id="UP000215335"/>
    </source>
</evidence>
<accession>A0A232FF74</accession>
<name>A0A232FF74_9HYME</name>
<comment type="caution">
    <text evidence="1">The sequence shown here is derived from an EMBL/GenBank/DDBJ whole genome shotgun (WGS) entry which is preliminary data.</text>
</comment>
<proteinExistence type="predicted"/>
<reference evidence="1 2" key="1">
    <citation type="journal article" date="2017" name="Curr. Biol.">
        <title>The Evolution of Venom by Co-option of Single-Copy Genes.</title>
        <authorList>
            <person name="Martinson E.O."/>
            <person name="Mrinalini"/>
            <person name="Kelkar Y.D."/>
            <person name="Chang C.H."/>
            <person name="Werren J.H."/>
        </authorList>
    </citation>
    <scope>NUCLEOTIDE SEQUENCE [LARGE SCALE GENOMIC DNA]</scope>
    <source>
        <strain evidence="1 2">Alberta</strain>
        <tissue evidence="1">Whole body</tissue>
    </source>
</reference>
<keyword evidence="2" id="KW-1185">Reference proteome</keyword>
<organism evidence="1 2">
    <name type="scientific">Trichomalopsis sarcophagae</name>
    <dbReference type="NCBI Taxonomy" id="543379"/>
    <lineage>
        <taxon>Eukaryota</taxon>
        <taxon>Metazoa</taxon>
        <taxon>Ecdysozoa</taxon>
        <taxon>Arthropoda</taxon>
        <taxon>Hexapoda</taxon>
        <taxon>Insecta</taxon>
        <taxon>Pterygota</taxon>
        <taxon>Neoptera</taxon>
        <taxon>Endopterygota</taxon>
        <taxon>Hymenoptera</taxon>
        <taxon>Apocrita</taxon>
        <taxon>Proctotrupomorpha</taxon>
        <taxon>Chalcidoidea</taxon>
        <taxon>Pteromalidae</taxon>
        <taxon>Pteromalinae</taxon>
        <taxon>Trichomalopsis</taxon>
    </lineage>
</organism>
<protein>
    <submittedName>
        <fullName evidence="1">Uncharacterized protein</fullName>
    </submittedName>
</protein>
<evidence type="ECO:0000313" key="1">
    <source>
        <dbReference type="EMBL" id="OXU29411.1"/>
    </source>
</evidence>
<dbReference type="AlphaFoldDB" id="A0A232FF74"/>